<feature type="domain" description="Fe2OG dioxygenase" evidence="2">
    <location>
        <begin position="181"/>
        <end position="292"/>
    </location>
</feature>
<dbReference type="Pfam" id="PF03171">
    <property type="entry name" value="2OG-FeII_Oxy"/>
    <property type="match status" value="1"/>
</dbReference>
<dbReference type="InterPro" id="IPR050231">
    <property type="entry name" value="Iron_ascorbate_oxido_reductase"/>
</dbReference>
<sequence>MSLITINLYDYLSGKNTFTQDKALAAELRSAYETIGFAYITGWQGVIAPELVKRVFQYNEKFFGLQQATKDSLAYKSSKANRGYLTFGREQASLSVDPSKIAAEREVANDQKETFEIGNDSDVCYPEHWPDENDIPGFREAEQTMNTFHVACHELHLRMMALLALSLNLDKDFFLPNIKGRCHTLRLLHYPPALRTGNHSRLGAHTDFGTVTLLWQDLCGGLQVSGPDGSWVDVEPKSESEVFVVNAKQQLARWSNNLLKSTIHRAILPPLKPGQDPLRTPTRRSVAYFCNPDPEAMIECIPGLGVPLYQKINAGEYYAEALRGEIGV</sequence>
<dbReference type="Proteomes" id="UP001175227">
    <property type="component" value="Unassembled WGS sequence"/>
</dbReference>
<keyword evidence="1" id="KW-0479">Metal-binding</keyword>
<dbReference type="GO" id="GO:0046872">
    <property type="term" value="F:metal ion binding"/>
    <property type="evidence" value="ECO:0007669"/>
    <property type="project" value="UniProtKB-KW"/>
</dbReference>
<evidence type="ECO:0000313" key="4">
    <source>
        <dbReference type="Proteomes" id="UP001175227"/>
    </source>
</evidence>
<comment type="caution">
    <text evidence="3">The sequence shown here is derived from an EMBL/GenBank/DDBJ whole genome shotgun (WGS) entry which is preliminary data.</text>
</comment>
<dbReference type="InterPro" id="IPR027443">
    <property type="entry name" value="IPNS-like_sf"/>
</dbReference>
<gene>
    <name evidence="3" type="ORF">IW261DRAFT_1326202</name>
</gene>
<protein>
    <submittedName>
        <fullName evidence="3">Oxidoreductase</fullName>
    </submittedName>
</protein>
<dbReference type="InterPro" id="IPR026992">
    <property type="entry name" value="DIOX_N"/>
</dbReference>
<dbReference type="Gene3D" id="2.60.120.330">
    <property type="entry name" value="B-lactam Antibiotic, Isopenicillin N Synthase, Chain"/>
    <property type="match status" value="1"/>
</dbReference>
<name>A0AA39PQX8_9AGAR</name>
<dbReference type="PANTHER" id="PTHR47990">
    <property type="entry name" value="2-OXOGLUTARATE (2OG) AND FE(II)-DEPENDENT OXYGENASE SUPERFAMILY PROTEIN-RELATED"/>
    <property type="match status" value="1"/>
</dbReference>
<dbReference type="Pfam" id="PF14226">
    <property type="entry name" value="DIOX_N"/>
    <property type="match status" value="1"/>
</dbReference>
<dbReference type="SUPFAM" id="SSF51197">
    <property type="entry name" value="Clavaminate synthase-like"/>
    <property type="match status" value="1"/>
</dbReference>
<dbReference type="EMBL" id="JAUEPR010000002">
    <property type="protein sequence ID" value="KAK0488857.1"/>
    <property type="molecule type" value="Genomic_DNA"/>
</dbReference>
<evidence type="ECO:0000313" key="3">
    <source>
        <dbReference type="EMBL" id="KAK0488857.1"/>
    </source>
</evidence>
<dbReference type="GO" id="GO:0016491">
    <property type="term" value="F:oxidoreductase activity"/>
    <property type="evidence" value="ECO:0007669"/>
    <property type="project" value="UniProtKB-KW"/>
</dbReference>
<keyword evidence="1" id="KW-0560">Oxidoreductase</keyword>
<reference evidence="3" key="1">
    <citation type="submission" date="2023-06" db="EMBL/GenBank/DDBJ databases">
        <authorList>
            <consortium name="Lawrence Berkeley National Laboratory"/>
            <person name="Ahrendt S."/>
            <person name="Sahu N."/>
            <person name="Indic B."/>
            <person name="Wong-Bajracharya J."/>
            <person name="Merenyi Z."/>
            <person name="Ke H.-M."/>
            <person name="Monk M."/>
            <person name="Kocsube S."/>
            <person name="Drula E."/>
            <person name="Lipzen A."/>
            <person name="Balint B."/>
            <person name="Henrissat B."/>
            <person name="Andreopoulos B."/>
            <person name="Martin F.M."/>
            <person name="Harder C.B."/>
            <person name="Rigling D."/>
            <person name="Ford K.L."/>
            <person name="Foster G.D."/>
            <person name="Pangilinan J."/>
            <person name="Papanicolaou A."/>
            <person name="Barry K."/>
            <person name="LaButti K."/>
            <person name="Viragh M."/>
            <person name="Koriabine M."/>
            <person name="Yan M."/>
            <person name="Riley R."/>
            <person name="Champramary S."/>
            <person name="Plett K.L."/>
            <person name="Tsai I.J."/>
            <person name="Slot J."/>
            <person name="Sipos G."/>
            <person name="Plett J."/>
            <person name="Nagy L.G."/>
            <person name="Grigoriev I.V."/>
        </authorList>
    </citation>
    <scope>NUCLEOTIDE SEQUENCE</scope>
    <source>
        <strain evidence="3">ICMP 16352</strain>
    </source>
</reference>
<keyword evidence="1" id="KW-0408">Iron</keyword>
<dbReference type="PROSITE" id="PS51471">
    <property type="entry name" value="FE2OG_OXY"/>
    <property type="match status" value="1"/>
</dbReference>
<evidence type="ECO:0000256" key="1">
    <source>
        <dbReference type="RuleBase" id="RU003682"/>
    </source>
</evidence>
<comment type="similarity">
    <text evidence="1">Belongs to the iron/ascorbate-dependent oxidoreductase family.</text>
</comment>
<evidence type="ECO:0000259" key="2">
    <source>
        <dbReference type="PROSITE" id="PS51471"/>
    </source>
</evidence>
<dbReference type="InterPro" id="IPR005123">
    <property type="entry name" value="Oxoglu/Fe-dep_dioxygenase_dom"/>
</dbReference>
<keyword evidence="4" id="KW-1185">Reference proteome</keyword>
<proteinExistence type="inferred from homology"/>
<accession>A0AA39PQX8</accession>
<dbReference type="AlphaFoldDB" id="A0AA39PQX8"/>
<organism evidence="3 4">
    <name type="scientific">Armillaria novae-zelandiae</name>
    <dbReference type="NCBI Taxonomy" id="153914"/>
    <lineage>
        <taxon>Eukaryota</taxon>
        <taxon>Fungi</taxon>
        <taxon>Dikarya</taxon>
        <taxon>Basidiomycota</taxon>
        <taxon>Agaricomycotina</taxon>
        <taxon>Agaricomycetes</taxon>
        <taxon>Agaricomycetidae</taxon>
        <taxon>Agaricales</taxon>
        <taxon>Marasmiineae</taxon>
        <taxon>Physalacriaceae</taxon>
        <taxon>Armillaria</taxon>
    </lineage>
</organism>
<dbReference type="InterPro" id="IPR044861">
    <property type="entry name" value="IPNS-like_FE2OG_OXY"/>
</dbReference>